<dbReference type="Proteomes" id="UP000218731">
    <property type="component" value="Plasmid pKF715D"/>
</dbReference>
<sequence>MGVSDLWLDRGKAMRRKERLTPQDFDTLKAHMGSRWKPANIEAVRQVMVEGRKQKDIAADLGVTEKAVSQMVKKAYDLHQEHGTAPEGWVTVFATLPPDLAEHVRHMEQTARANLSRGKQ</sequence>
<name>A0A1L7NQ55_PSEPU</name>
<dbReference type="SUPFAM" id="SSF88659">
    <property type="entry name" value="Sigma3 and sigma4 domains of RNA polymerase sigma factors"/>
    <property type="match status" value="1"/>
</dbReference>
<geneLocation type="plasmid" evidence="5">
    <name>pkf715d dna</name>
</geneLocation>
<reference evidence="4 5" key="1">
    <citation type="submission" date="2015-11" db="EMBL/GenBank/DDBJ databases">
        <title>Complete genome sequencing of a biphenyl-degrading bacterium, Pseudomonas putida KF715 (=NBRC110667).</title>
        <authorList>
            <person name="Suenaga H."/>
            <person name="Fujihara N."/>
            <person name="Watanabe T."/>
            <person name="Hirose J."/>
            <person name="Kimura N."/>
            <person name="Yamazoe A."/>
            <person name="Hosoyama A."/>
            <person name="Shimodaira J."/>
            <person name="Furukawa K."/>
        </authorList>
    </citation>
    <scope>NUCLEOTIDE SEQUENCE [LARGE SCALE GENOMIC DNA]</scope>
    <source>
        <strain evidence="4 5">KF715</strain>
        <plasmid evidence="5">Plasmid pkf715d dna</plasmid>
    </source>
</reference>
<dbReference type="Pfam" id="PF16509">
    <property type="entry name" value="KORA"/>
    <property type="match status" value="1"/>
</dbReference>
<dbReference type="AlphaFoldDB" id="A0A1L7NQ55"/>
<evidence type="ECO:0000313" key="5">
    <source>
        <dbReference type="Proteomes" id="UP000218731"/>
    </source>
</evidence>
<evidence type="ECO:0000313" key="4">
    <source>
        <dbReference type="EMBL" id="BAW27581.1"/>
    </source>
</evidence>
<keyword evidence="1" id="KW-0805">Transcription regulation</keyword>
<protein>
    <submittedName>
        <fullName evidence="4">TrfB peotein</fullName>
    </submittedName>
</protein>
<dbReference type="EMBL" id="AP015033">
    <property type="protein sequence ID" value="BAW27581.1"/>
    <property type="molecule type" value="Genomic_DNA"/>
</dbReference>
<dbReference type="InterPro" id="IPR013324">
    <property type="entry name" value="RNA_pol_sigma_r3/r4-like"/>
</dbReference>
<dbReference type="InterPro" id="IPR053721">
    <property type="entry name" value="Fimbrial_Adhesin_Reg"/>
</dbReference>
<evidence type="ECO:0000259" key="3">
    <source>
        <dbReference type="Pfam" id="PF16509"/>
    </source>
</evidence>
<keyword evidence="2" id="KW-0804">Transcription</keyword>
<keyword evidence="4" id="KW-0614">Plasmid</keyword>
<proteinExistence type="predicted"/>
<accession>A0A1L7NQ55</accession>
<evidence type="ECO:0000256" key="2">
    <source>
        <dbReference type="ARBA" id="ARBA00023163"/>
    </source>
</evidence>
<gene>
    <name evidence="4" type="ORF">KF715C_pD230</name>
</gene>
<evidence type="ECO:0000256" key="1">
    <source>
        <dbReference type="ARBA" id="ARBA00023015"/>
    </source>
</evidence>
<dbReference type="InterPro" id="IPR032428">
    <property type="entry name" value="TrfB"/>
</dbReference>
<dbReference type="Gene3D" id="1.10.10.2690">
    <property type="match status" value="1"/>
</dbReference>
<organism evidence="4 5">
    <name type="scientific">Pseudomonas putida</name>
    <name type="common">Arthrobacter siderocapsulatus</name>
    <dbReference type="NCBI Taxonomy" id="303"/>
    <lineage>
        <taxon>Bacteria</taxon>
        <taxon>Pseudomonadati</taxon>
        <taxon>Pseudomonadota</taxon>
        <taxon>Gammaproteobacteria</taxon>
        <taxon>Pseudomonadales</taxon>
        <taxon>Pseudomonadaceae</taxon>
        <taxon>Pseudomonas</taxon>
    </lineage>
</organism>
<feature type="domain" description="TrfB transcriptional repressor protein" evidence="3">
    <location>
        <begin position="20"/>
        <end position="105"/>
    </location>
</feature>